<evidence type="ECO:0000256" key="5">
    <source>
        <dbReference type="ARBA" id="ARBA00012911"/>
    </source>
</evidence>
<dbReference type="PRINTS" id="PR00146">
    <property type="entry name" value="DHPICSNTHASE"/>
</dbReference>
<evidence type="ECO:0000256" key="9">
    <source>
        <dbReference type="ARBA" id="ARBA00023277"/>
    </source>
</evidence>
<dbReference type="PANTHER" id="PTHR12128">
    <property type="entry name" value="DIHYDRODIPICOLINATE SYNTHASE"/>
    <property type="match status" value="1"/>
</dbReference>
<proteinExistence type="inferred from homology"/>
<evidence type="ECO:0000313" key="14">
    <source>
        <dbReference type="EMBL" id="KAK9876155.1"/>
    </source>
</evidence>
<evidence type="ECO:0000256" key="11">
    <source>
        <dbReference type="PIRNR" id="PIRNR001365"/>
    </source>
</evidence>
<evidence type="ECO:0000256" key="3">
    <source>
        <dbReference type="ARBA" id="ARBA00006324"/>
    </source>
</evidence>
<evidence type="ECO:0000256" key="1">
    <source>
        <dbReference type="ARBA" id="ARBA00004496"/>
    </source>
</evidence>
<dbReference type="InterPro" id="IPR020624">
    <property type="entry name" value="Schiff_base-form_aldolases_CS"/>
</dbReference>
<comment type="subcellular location">
    <subcellularLocation>
        <location evidence="1">Cytoplasm</location>
    </subcellularLocation>
</comment>
<keyword evidence="6" id="KW-0963">Cytoplasm</keyword>
<comment type="caution">
    <text evidence="14">The sequence shown here is derived from an EMBL/GenBank/DDBJ whole genome shotgun (WGS) entry which is preliminary data.</text>
</comment>
<dbReference type="GO" id="GO:0005737">
    <property type="term" value="C:cytoplasm"/>
    <property type="evidence" value="ECO:0007669"/>
    <property type="project" value="UniProtKB-SubCell"/>
</dbReference>
<evidence type="ECO:0000256" key="10">
    <source>
        <dbReference type="ARBA" id="ARBA00044906"/>
    </source>
</evidence>
<dbReference type="Gene3D" id="3.20.20.70">
    <property type="entry name" value="Aldolase class I"/>
    <property type="match status" value="1"/>
</dbReference>
<comment type="subunit">
    <text evidence="4">Homotetramer.</text>
</comment>
<dbReference type="EMBL" id="JARQZJ010000035">
    <property type="protein sequence ID" value="KAK9876155.1"/>
    <property type="molecule type" value="Genomic_DNA"/>
</dbReference>
<dbReference type="InterPro" id="IPR002220">
    <property type="entry name" value="DapA-like"/>
</dbReference>
<feature type="binding site" evidence="13">
    <location>
        <position position="48"/>
    </location>
    <ligand>
        <name>pyruvate</name>
        <dbReference type="ChEBI" id="CHEBI:15361"/>
    </ligand>
</feature>
<evidence type="ECO:0000313" key="15">
    <source>
        <dbReference type="Proteomes" id="UP001431783"/>
    </source>
</evidence>
<dbReference type="SMART" id="SM01130">
    <property type="entry name" value="DHDPS"/>
    <property type="match status" value="1"/>
</dbReference>
<organism evidence="14 15">
    <name type="scientific">Henosepilachna vigintioctopunctata</name>
    <dbReference type="NCBI Taxonomy" id="420089"/>
    <lineage>
        <taxon>Eukaryota</taxon>
        <taxon>Metazoa</taxon>
        <taxon>Ecdysozoa</taxon>
        <taxon>Arthropoda</taxon>
        <taxon>Hexapoda</taxon>
        <taxon>Insecta</taxon>
        <taxon>Pterygota</taxon>
        <taxon>Neoptera</taxon>
        <taxon>Endopterygota</taxon>
        <taxon>Coleoptera</taxon>
        <taxon>Polyphaga</taxon>
        <taxon>Cucujiformia</taxon>
        <taxon>Coccinelloidea</taxon>
        <taxon>Coccinellidae</taxon>
        <taxon>Epilachninae</taxon>
        <taxon>Epilachnini</taxon>
        <taxon>Henosepilachna</taxon>
    </lineage>
</organism>
<dbReference type="PIRSF" id="PIRSF001365">
    <property type="entry name" value="DHDPS"/>
    <property type="match status" value="1"/>
</dbReference>
<evidence type="ECO:0000256" key="2">
    <source>
        <dbReference type="ARBA" id="ARBA00004878"/>
    </source>
</evidence>
<dbReference type="PROSITE" id="PS00665">
    <property type="entry name" value="DHDPS_1"/>
    <property type="match status" value="1"/>
</dbReference>
<keyword evidence="15" id="KW-1185">Reference proteome</keyword>
<protein>
    <recommendedName>
        <fullName evidence="5">N-acetylneuraminate lyase</fullName>
        <ecNumber evidence="5">4.1.3.3</ecNumber>
    </recommendedName>
</protein>
<feature type="binding site" evidence="13">
    <location>
        <position position="211"/>
    </location>
    <ligand>
        <name>pyruvate</name>
        <dbReference type="ChEBI" id="CHEBI:15361"/>
    </ligand>
</feature>
<keyword evidence="8" id="KW-0704">Schiff base</keyword>
<reference evidence="14 15" key="1">
    <citation type="submission" date="2023-03" db="EMBL/GenBank/DDBJ databases">
        <title>Genome insight into feeding habits of ladybird beetles.</title>
        <authorList>
            <person name="Li H.-S."/>
            <person name="Huang Y.-H."/>
            <person name="Pang H."/>
        </authorList>
    </citation>
    <scope>NUCLEOTIDE SEQUENCE [LARGE SCALE GENOMIC DNA]</scope>
    <source>
        <strain evidence="14">SYSU_2023b</strain>
        <tissue evidence="14">Whole body</tissue>
    </source>
</reference>
<evidence type="ECO:0000256" key="7">
    <source>
        <dbReference type="ARBA" id="ARBA00023239"/>
    </source>
</evidence>
<keyword evidence="9" id="KW-0119">Carbohydrate metabolism</keyword>
<evidence type="ECO:0000256" key="8">
    <source>
        <dbReference type="ARBA" id="ARBA00023270"/>
    </source>
</evidence>
<dbReference type="GO" id="GO:0008747">
    <property type="term" value="F:N-acetylneuraminate lyase activity"/>
    <property type="evidence" value="ECO:0007669"/>
    <property type="project" value="UniProtKB-EC"/>
</dbReference>
<sequence>MNFTFRGLMVPVFTPFKENMTINLDIINDYAKFLSKSGLNGILVNGTTGEGPSLSKSERLEVAEEWRAATLNTKQHLMVQIGGAPLCDVVELAKHAERIGVDSLLCLPELYFKPQTTSQLIDYLKIISDAAPNTPLLYYHIPQFTEVKIHMGDFMNDICDKVPTFCGIKFTSTCLDEGLLAIQANNRKYAVFLGADHILAGGFTLGFDSAIATSLNLVPQLSFNILNATTNSLIKRARDEQMKLNEAIEIITKRGSWVPTMKAAMNLLTPLNMGKVRQPLSQLTLEHIKEMEEKLKLLNL</sequence>
<dbReference type="Proteomes" id="UP001431783">
    <property type="component" value="Unassembled WGS sequence"/>
</dbReference>
<gene>
    <name evidence="14" type="ORF">WA026_011271</name>
</gene>
<dbReference type="SUPFAM" id="SSF51569">
    <property type="entry name" value="Aldolase"/>
    <property type="match status" value="1"/>
</dbReference>
<comment type="similarity">
    <text evidence="3">Belongs to the DapA family. NanA subfamily.</text>
</comment>
<feature type="active site" description="Proton donor/acceptor" evidence="12">
    <location>
        <position position="139"/>
    </location>
</feature>
<dbReference type="AlphaFoldDB" id="A0AAW1U7N1"/>
<evidence type="ECO:0000256" key="13">
    <source>
        <dbReference type="PIRSR" id="PIRSR001365-2"/>
    </source>
</evidence>
<dbReference type="Pfam" id="PF00701">
    <property type="entry name" value="DHDPS"/>
    <property type="match status" value="1"/>
</dbReference>
<dbReference type="PANTHER" id="PTHR12128:SF21">
    <property type="entry name" value="N-ACETYLNEURAMINATE LYASE"/>
    <property type="match status" value="1"/>
</dbReference>
<dbReference type="EC" id="4.1.3.3" evidence="5"/>
<comment type="catalytic activity">
    <reaction evidence="10">
        <text>aceneuramate = aldehydo-N-acetyl-D-mannosamine + pyruvate</text>
        <dbReference type="Rhea" id="RHEA:23296"/>
        <dbReference type="ChEBI" id="CHEBI:15361"/>
        <dbReference type="ChEBI" id="CHEBI:17122"/>
        <dbReference type="ChEBI" id="CHEBI:173083"/>
        <dbReference type="EC" id="4.1.3.3"/>
    </reaction>
</comment>
<name>A0AAW1U7N1_9CUCU</name>
<evidence type="ECO:0000256" key="6">
    <source>
        <dbReference type="ARBA" id="ARBA00022490"/>
    </source>
</evidence>
<evidence type="ECO:0000256" key="12">
    <source>
        <dbReference type="PIRSR" id="PIRSR001365-1"/>
    </source>
</evidence>
<evidence type="ECO:0000256" key="4">
    <source>
        <dbReference type="ARBA" id="ARBA00011881"/>
    </source>
</evidence>
<comment type="pathway">
    <text evidence="2">Amino-sugar metabolism; N-acetylneuraminate degradation.</text>
</comment>
<accession>A0AAW1U7N1</accession>
<keyword evidence="7 11" id="KW-0456">Lyase</keyword>
<dbReference type="InterPro" id="IPR013785">
    <property type="entry name" value="Aldolase_TIM"/>
</dbReference>
<feature type="active site" description="Schiff-base intermediate with substrate" evidence="12">
    <location>
        <position position="169"/>
    </location>
</feature>